<proteinExistence type="inferred from homology"/>
<sequence>MLAWLAQPSPARGIRFAGPGEQWDFWSYQRLAGLTHRVAGALVEAGVGPGDVVSLVGRGGPRFVAALFGVLRAGATVSPLAPPMVFGDAGGYAQHLRAALAAAAPRVVVTEVDLGTALPPGYTALRLDELTEGALDERTLAREDPGAAAGRQPAAVALLQFTSGSSGRGRAIRIAHDALAANVAAIRAWLGMHGQHATASWLPPHHDMGLTGCLITPVVDSGDLWLMSPEEFVHRPLRYLRCLGRSGAAHTAMPTFGLAHIVRRVPPRDLVGLDFTGVRALIVGAERVDDDAARRLLDLLAPHGLRPQALLPAYGLAEATLAVTGQPVGDPWTATRFDQASLVPGHRVRPGVDADDPTLVGCGQALRGVRVTVTDPAGTPVADGTVGEITVAGDGVGDGYADSDDAPSASLTAFVNGSVRTGDAGFLYEGQLFVLGRLGDSLKIRARTVFAEDLEAAVTAHGVPGHRFAAALGVRTGRHTVVGVLERPRDGWLATAESVLRRRTDGADVVIVDAPPGTIPRTSSGKPRRRQLWQTFLADELTGSSTVPIDTTQESA</sequence>
<name>A0ABN2KXW1_9ACTN</name>
<dbReference type="InterPro" id="IPR045851">
    <property type="entry name" value="AMP-bd_C_sf"/>
</dbReference>
<keyword evidence="4" id="KW-1185">Reference proteome</keyword>
<dbReference type="PANTHER" id="PTHR22754">
    <property type="entry name" value="DISCO-INTERACTING PROTEIN 2 DIP2 -RELATED"/>
    <property type="match status" value="1"/>
</dbReference>
<dbReference type="EMBL" id="BAAALS010000023">
    <property type="protein sequence ID" value="GAA1767006.1"/>
    <property type="molecule type" value="Genomic_DNA"/>
</dbReference>
<feature type="domain" description="AMP-dependent synthetase/ligase" evidence="2">
    <location>
        <begin position="22"/>
        <end position="400"/>
    </location>
</feature>
<dbReference type="SUPFAM" id="SSF56801">
    <property type="entry name" value="Acetyl-CoA synthetase-like"/>
    <property type="match status" value="1"/>
</dbReference>
<dbReference type="Gene3D" id="3.30.300.30">
    <property type="match status" value="1"/>
</dbReference>
<dbReference type="Proteomes" id="UP001500655">
    <property type="component" value="Unassembled WGS sequence"/>
</dbReference>
<evidence type="ECO:0000259" key="2">
    <source>
        <dbReference type="Pfam" id="PF00501"/>
    </source>
</evidence>
<protein>
    <recommendedName>
        <fullName evidence="2">AMP-dependent synthetase/ligase domain-containing protein</fullName>
    </recommendedName>
</protein>
<dbReference type="InterPro" id="IPR000873">
    <property type="entry name" value="AMP-dep_synth/lig_dom"/>
</dbReference>
<comment type="similarity">
    <text evidence="1">Belongs to the ATP-dependent AMP-binding enzyme family.</text>
</comment>
<gene>
    <name evidence="3" type="ORF">GCM10009681_42610</name>
</gene>
<evidence type="ECO:0000313" key="3">
    <source>
        <dbReference type="EMBL" id="GAA1767006.1"/>
    </source>
</evidence>
<dbReference type="PANTHER" id="PTHR22754:SF32">
    <property type="entry name" value="DISCO-INTERACTING PROTEIN 2"/>
    <property type="match status" value="1"/>
</dbReference>
<organism evidence="3 4">
    <name type="scientific">Luedemannella helvata</name>
    <dbReference type="NCBI Taxonomy" id="349315"/>
    <lineage>
        <taxon>Bacteria</taxon>
        <taxon>Bacillati</taxon>
        <taxon>Actinomycetota</taxon>
        <taxon>Actinomycetes</taxon>
        <taxon>Micromonosporales</taxon>
        <taxon>Micromonosporaceae</taxon>
        <taxon>Luedemannella</taxon>
    </lineage>
</organism>
<dbReference type="RefSeq" id="WP_344084822.1">
    <property type="nucleotide sequence ID" value="NZ_BAAALS010000023.1"/>
</dbReference>
<accession>A0ABN2KXW1</accession>
<comment type="caution">
    <text evidence="3">The sequence shown here is derived from an EMBL/GenBank/DDBJ whole genome shotgun (WGS) entry which is preliminary data.</text>
</comment>
<dbReference type="Gene3D" id="3.40.50.12780">
    <property type="entry name" value="N-terminal domain of ligase-like"/>
    <property type="match status" value="1"/>
</dbReference>
<evidence type="ECO:0000313" key="4">
    <source>
        <dbReference type="Proteomes" id="UP001500655"/>
    </source>
</evidence>
<evidence type="ECO:0000256" key="1">
    <source>
        <dbReference type="ARBA" id="ARBA00006432"/>
    </source>
</evidence>
<dbReference type="InterPro" id="IPR042099">
    <property type="entry name" value="ANL_N_sf"/>
</dbReference>
<dbReference type="Pfam" id="PF00501">
    <property type="entry name" value="AMP-binding"/>
    <property type="match status" value="1"/>
</dbReference>
<reference evidence="3 4" key="1">
    <citation type="journal article" date="2019" name="Int. J. Syst. Evol. Microbiol.">
        <title>The Global Catalogue of Microorganisms (GCM) 10K type strain sequencing project: providing services to taxonomists for standard genome sequencing and annotation.</title>
        <authorList>
            <consortium name="The Broad Institute Genomics Platform"/>
            <consortium name="The Broad Institute Genome Sequencing Center for Infectious Disease"/>
            <person name="Wu L."/>
            <person name="Ma J."/>
        </authorList>
    </citation>
    <scope>NUCLEOTIDE SEQUENCE [LARGE SCALE GENOMIC DNA]</scope>
    <source>
        <strain evidence="3 4">JCM 13249</strain>
    </source>
</reference>